<comment type="caution">
    <text evidence="3">The sequence shown here is derived from an EMBL/GenBank/DDBJ whole genome shotgun (WGS) entry which is preliminary data.</text>
</comment>
<feature type="transmembrane region" description="Helical" evidence="1">
    <location>
        <begin position="14"/>
        <end position="38"/>
    </location>
</feature>
<gene>
    <name evidence="3" type="ORF">C7B77_07850</name>
</gene>
<evidence type="ECO:0000313" key="3">
    <source>
        <dbReference type="EMBL" id="PSB57599.1"/>
    </source>
</evidence>
<feature type="domain" description="Phytase-like" evidence="2">
    <location>
        <begin position="76"/>
        <end position="390"/>
    </location>
</feature>
<name>A0A2T1GIM6_9CYAN</name>
<reference evidence="3 4" key="1">
    <citation type="submission" date="2018-03" db="EMBL/GenBank/DDBJ databases">
        <title>The ancient ancestry and fast evolution of plastids.</title>
        <authorList>
            <person name="Moore K.R."/>
            <person name="Magnabosco C."/>
            <person name="Momper L."/>
            <person name="Gold D.A."/>
            <person name="Bosak T."/>
            <person name="Fournier G.P."/>
        </authorList>
    </citation>
    <scope>NUCLEOTIDE SEQUENCE [LARGE SCALE GENOMIC DNA]</scope>
    <source>
        <strain evidence="3 4">CCALA 037</strain>
    </source>
</reference>
<dbReference type="Proteomes" id="UP000238937">
    <property type="component" value="Unassembled WGS sequence"/>
</dbReference>
<dbReference type="GO" id="GO:0004519">
    <property type="term" value="F:endonuclease activity"/>
    <property type="evidence" value="ECO:0007669"/>
    <property type="project" value="UniProtKB-KW"/>
</dbReference>
<keyword evidence="3" id="KW-0269">Exonuclease</keyword>
<keyword evidence="4" id="KW-1185">Reference proteome</keyword>
<dbReference type="AlphaFoldDB" id="A0A2T1GIM6"/>
<protein>
    <submittedName>
        <fullName evidence="3">Endonuclease/exonuclease/phosphatase</fullName>
    </submittedName>
</protein>
<dbReference type="InterPro" id="IPR027372">
    <property type="entry name" value="Phytase-like_dom"/>
</dbReference>
<dbReference type="Pfam" id="PF13449">
    <property type="entry name" value="Phytase-like"/>
    <property type="match status" value="1"/>
</dbReference>
<keyword evidence="3" id="KW-0255">Endonuclease</keyword>
<dbReference type="EMBL" id="PVWO01000070">
    <property type="protein sequence ID" value="PSB57599.1"/>
    <property type="molecule type" value="Genomic_DNA"/>
</dbReference>
<dbReference type="GO" id="GO:0004527">
    <property type="term" value="F:exonuclease activity"/>
    <property type="evidence" value="ECO:0007669"/>
    <property type="project" value="UniProtKB-KW"/>
</dbReference>
<accession>A0A2T1GIM6</accession>
<evidence type="ECO:0000313" key="4">
    <source>
        <dbReference type="Proteomes" id="UP000238937"/>
    </source>
</evidence>
<evidence type="ECO:0000256" key="1">
    <source>
        <dbReference type="SAM" id="Phobius"/>
    </source>
</evidence>
<dbReference type="OrthoDB" id="292013at2"/>
<keyword evidence="1" id="KW-1133">Transmembrane helix</keyword>
<sequence>MTLDKNPNSQRKKFGSWILAGTVSFGALLCLVGIAIFLTSCSSELPSEASSRIFSKISIEYIGEYKIPYDFQVKNTPVGGLSGLTYDRQRDRFYAISDDRNDKAPARFYTLKLDLDTKSPQVKFNKVDITDVTSLKNANGKAYLKWETDTEAIALTSESSVFISSEGDRSRNIPPFINEFDLQTGRVKQALPIPARYLPDTEAKRGVQNNLAFEGMTLSPTGTLPASGEPLRLFAVTESALMQDKIAPKVGEDGKIPGAKNRWLHYLLSNRPDAISEHMYQLDPPPLGAVEHGLPEIVSIDTSGHFLTLERSFGLAGFSAKIFQATPAGATDTSKIASFKGNTTIQPIKKQLAFDLQQLNIYLDNLEGMALGPKLPDGSQILLLVSDNNFTKRQITQFLLFKFKQG</sequence>
<proteinExistence type="predicted"/>
<dbReference type="PANTHER" id="PTHR37957:SF1">
    <property type="entry name" value="PHYTASE-LIKE DOMAIN-CONTAINING PROTEIN"/>
    <property type="match status" value="1"/>
</dbReference>
<dbReference type="PANTHER" id="PTHR37957">
    <property type="entry name" value="BLR7070 PROTEIN"/>
    <property type="match status" value="1"/>
</dbReference>
<organism evidence="3 4">
    <name type="scientific">Chamaesiphon polymorphus CCALA 037</name>
    <dbReference type="NCBI Taxonomy" id="2107692"/>
    <lineage>
        <taxon>Bacteria</taxon>
        <taxon>Bacillati</taxon>
        <taxon>Cyanobacteriota</taxon>
        <taxon>Cyanophyceae</taxon>
        <taxon>Gomontiellales</taxon>
        <taxon>Chamaesiphonaceae</taxon>
        <taxon>Chamaesiphon</taxon>
    </lineage>
</organism>
<keyword evidence="3" id="KW-0540">Nuclease</keyword>
<keyword evidence="1" id="KW-0472">Membrane</keyword>
<keyword evidence="3" id="KW-0378">Hydrolase</keyword>
<evidence type="ECO:0000259" key="2">
    <source>
        <dbReference type="Pfam" id="PF13449"/>
    </source>
</evidence>
<keyword evidence="1" id="KW-0812">Transmembrane</keyword>